<dbReference type="CDD" id="cd00077">
    <property type="entry name" value="HDc"/>
    <property type="match status" value="1"/>
</dbReference>
<dbReference type="Pfam" id="PF01966">
    <property type="entry name" value="HD"/>
    <property type="match status" value="1"/>
</dbReference>
<keyword evidence="3" id="KW-1185">Reference proteome</keyword>
<dbReference type="AlphaFoldDB" id="A0A9P6VEA4"/>
<dbReference type="PANTHER" id="PTHR33594">
    <property type="entry name" value="SUPERFAMILY HYDROLASE, PUTATIVE (AFU_ORTHOLOGUE AFUA_1G03035)-RELATED"/>
    <property type="match status" value="1"/>
</dbReference>
<evidence type="ECO:0000259" key="1">
    <source>
        <dbReference type="Pfam" id="PF01966"/>
    </source>
</evidence>
<comment type="caution">
    <text evidence="2">The sequence shown here is derived from an EMBL/GenBank/DDBJ whole genome shotgun (WGS) entry which is preliminary data.</text>
</comment>
<name>A0A9P6VEA4_9HELO</name>
<sequence>MNYFDGSHDFNHIKRVLNISRQILAEIESTDDTENGPLRTFLRLDPTIITLSTLLHDIGDRKYLKEGEDGNTMVRDLLLFLGSGLVLVEKVLAICLGVAYSSEVQHRAYLERLIEKYPELAVIQDADQLDSIGAVGTGRVFTYGAVRIGREMEASMEIFGTKLFKLEVMMKTVPGRRLAKKRSERLRVFKAWWSEETEAGNM</sequence>
<dbReference type="Proteomes" id="UP000785200">
    <property type="component" value="Unassembled WGS sequence"/>
</dbReference>
<dbReference type="InterPro" id="IPR006674">
    <property type="entry name" value="HD_domain"/>
</dbReference>
<gene>
    <name evidence="2" type="ORF">D0Z07_8240</name>
</gene>
<accession>A0A9P6VEA4</accession>
<evidence type="ECO:0000313" key="2">
    <source>
        <dbReference type="EMBL" id="KAG0646286.1"/>
    </source>
</evidence>
<dbReference type="SUPFAM" id="SSF109604">
    <property type="entry name" value="HD-domain/PDEase-like"/>
    <property type="match status" value="1"/>
</dbReference>
<proteinExistence type="predicted"/>
<feature type="domain" description="HD" evidence="1">
    <location>
        <begin position="10"/>
        <end position="130"/>
    </location>
</feature>
<dbReference type="Gene3D" id="1.10.3210.50">
    <property type="match status" value="1"/>
</dbReference>
<organism evidence="2 3">
    <name type="scientific">Hyphodiscus hymeniophilus</name>
    <dbReference type="NCBI Taxonomy" id="353542"/>
    <lineage>
        <taxon>Eukaryota</taxon>
        <taxon>Fungi</taxon>
        <taxon>Dikarya</taxon>
        <taxon>Ascomycota</taxon>
        <taxon>Pezizomycotina</taxon>
        <taxon>Leotiomycetes</taxon>
        <taxon>Helotiales</taxon>
        <taxon>Hyphodiscaceae</taxon>
        <taxon>Hyphodiscus</taxon>
    </lineage>
</organism>
<evidence type="ECO:0000313" key="3">
    <source>
        <dbReference type="Proteomes" id="UP000785200"/>
    </source>
</evidence>
<dbReference type="PANTHER" id="PTHR33594:SF1">
    <property type="entry name" value="HD_PDEASE DOMAIN-CONTAINING PROTEIN"/>
    <property type="match status" value="1"/>
</dbReference>
<protein>
    <recommendedName>
        <fullName evidence="1">HD domain-containing protein</fullName>
    </recommendedName>
</protein>
<dbReference type="InterPro" id="IPR003607">
    <property type="entry name" value="HD/PDEase_dom"/>
</dbReference>
<reference evidence="2" key="1">
    <citation type="submission" date="2019-07" db="EMBL/GenBank/DDBJ databases">
        <title>Hyphodiscus hymeniophilus genome sequencing and assembly.</title>
        <authorList>
            <person name="Kramer G."/>
            <person name="Nodwell J."/>
        </authorList>
    </citation>
    <scope>NUCLEOTIDE SEQUENCE</scope>
    <source>
        <strain evidence="2">ATCC 34498</strain>
    </source>
</reference>
<dbReference type="OrthoDB" id="16547at2759"/>
<dbReference type="EMBL" id="VNKQ01000016">
    <property type="protein sequence ID" value="KAG0646286.1"/>
    <property type="molecule type" value="Genomic_DNA"/>
</dbReference>